<name>A0A1G4MHS9_LACFM</name>
<protein>
    <submittedName>
        <fullName evidence="6">LAFE_0G10000g1_1</fullName>
    </submittedName>
</protein>
<dbReference type="GO" id="GO:0034271">
    <property type="term" value="C:phosphatidylinositol 3-kinase complex, class III, type I"/>
    <property type="evidence" value="ECO:0007669"/>
    <property type="project" value="TreeGrafter"/>
</dbReference>
<dbReference type="GO" id="GO:0043548">
    <property type="term" value="F:phosphatidylinositol 3-kinase binding"/>
    <property type="evidence" value="ECO:0007669"/>
    <property type="project" value="TreeGrafter"/>
</dbReference>
<evidence type="ECO:0000259" key="5">
    <source>
        <dbReference type="Pfam" id="PF17675"/>
    </source>
</evidence>
<dbReference type="InterPro" id="IPR007243">
    <property type="entry name" value="Atg6/Beclin"/>
</dbReference>
<dbReference type="GO" id="GO:0000407">
    <property type="term" value="C:phagophore assembly site"/>
    <property type="evidence" value="ECO:0007669"/>
    <property type="project" value="TreeGrafter"/>
</dbReference>
<dbReference type="STRING" id="4955.A0A1G4MHS9"/>
<feature type="domain" description="Atg6/beclin coiled-coil" evidence="5">
    <location>
        <begin position="126"/>
        <end position="259"/>
    </location>
</feature>
<dbReference type="AlphaFoldDB" id="A0A1G4MHS9"/>
<evidence type="ECO:0000313" key="7">
    <source>
        <dbReference type="Proteomes" id="UP000190831"/>
    </source>
</evidence>
<dbReference type="InterPro" id="IPR040455">
    <property type="entry name" value="Atg6_BARA"/>
</dbReference>
<proteinExistence type="inferred from homology"/>
<dbReference type="GO" id="GO:0030674">
    <property type="term" value="F:protein-macromolecule adaptor activity"/>
    <property type="evidence" value="ECO:0007669"/>
    <property type="project" value="TreeGrafter"/>
</dbReference>
<sequence length="451" mass="51688">MKCQNCNLPIEMDSSLMDLSLAQRNLLVNTVSEPSAPNYRIPQDRLQRLAQIKKPSELSLQKSLVNNSDSYVFLQGDSSSLQQTRTDDESGDDLDEDITSKTLSSRIGTLTNIFNILSSKSNIDYPVCQECCEHLIQKLKSDYDEALKERDTYVDFLSRLSKQKDLEEKKPKGKQDLCEDEKSIAEKEQDQLLQELISLEKTDSELDKKIEELEGKLKAQKEKEDQALRVRNLEDLSKLEFAKELQSLQNQYEFTLTNLDNLRKTNIFNETFRISHDGPFGTINGLRLGSLDEVRVSWQEINAALGQLVLLLASICTRLQFKLDGYILKPMGSYSKIEHFDPETQQWYNYDAFNNDSFKLGRLFHKETSFDKALECLLSIVKLMTLRMCDCADRGADELELPYEMHGHKINGISIKLFGNKPNIEWTTACKFLLTNCKWLLAFSSSMMTGT</sequence>
<feature type="coiled-coil region" evidence="2">
    <location>
        <begin position="182"/>
        <end position="265"/>
    </location>
</feature>
<dbReference type="Proteomes" id="UP000190831">
    <property type="component" value="Chromosome G"/>
</dbReference>
<dbReference type="Pfam" id="PF04111">
    <property type="entry name" value="APG6"/>
    <property type="match status" value="1"/>
</dbReference>
<dbReference type="GO" id="GO:0000423">
    <property type="term" value="P:mitophagy"/>
    <property type="evidence" value="ECO:0007669"/>
    <property type="project" value="TreeGrafter"/>
</dbReference>
<feature type="region of interest" description="Disordered" evidence="3">
    <location>
        <begin position="77"/>
        <end position="97"/>
    </location>
</feature>
<keyword evidence="2" id="KW-0175">Coiled coil</keyword>
<accession>A0A1G4MHS9</accession>
<reference evidence="6 7" key="1">
    <citation type="submission" date="2016-03" db="EMBL/GenBank/DDBJ databases">
        <authorList>
            <person name="Devillers H."/>
        </authorList>
    </citation>
    <scope>NUCLEOTIDE SEQUENCE [LARGE SCALE GENOMIC DNA]</scope>
    <source>
        <strain evidence="6">CBS 6772</strain>
    </source>
</reference>
<dbReference type="OrthoDB" id="20368at2759"/>
<dbReference type="PANTHER" id="PTHR12768">
    <property type="entry name" value="BECLIN 1"/>
    <property type="match status" value="1"/>
</dbReference>
<evidence type="ECO:0000313" key="6">
    <source>
        <dbReference type="EMBL" id="SCW03419.1"/>
    </source>
</evidence>
<dbReference type="PANTHER" id="PTHR12768:SF4">
    <property type="entry name" value="BECLIN-1"/>
    <property type="match status" value="1"/>
</dbReference>
<keyword evidence="7" id="KW-1185">Reference proteome</keyword>
<dbReference type="GO" id="GO:0034272">
    <property type="term" value="C:phosphatidylinositol 3-kinase complex, class III, type II"/>
    <property type="evidence" value="ECO:0007669"/>
    <property type="project" value="TreeGrafter"/>
</dbReference>
<dbReference type="OMA" id="EWDVYKA"/>
<dbReference type="GO" id="GO:0045324">
    <property type="term" value="P:late endosome to vacuole transport"/>
    <property type="evidence" value="ECO:0007669"/>
    <property type="project" value="TreeGrafter"/>
</dbReference>
<dbReference type="EMBL" id="LT598486">
    <property type="protein sequence ID" value="SCW03419.1"/>
    <property type="molecule type" value="Genomic_DNA"/>
</dbReference>
<dbReference type="Gene3D" id="6.10.250.3110">
    <property type="match status" value="1"/>
</dbReference>
<evidence type="ECO:0000256" key="2">
    <source>
        <dbReference type="SAM" id="Coils"/>
    </source>
</evidence>
<comment type="similarity">
    <text evidence="1">Belongs to the beclin family.</text>
</comment>
<feature type="domain" description="Atg6 BARA" evidence="4">
    <location>
        <begin position="262"/>
        <end position="445"/>
    </location>
</feature>
<evidence type="ECO:0000256" key="1">
    <source>
        <dbReference type="ARBA" id="ARBA00005965"/>
    </source>
</evidence>
<dbReference type="Pfam" id="PF17675">
    <property type="entry name" value="APG6_N"/>
    <property type="match status" value="1"/>
</dbReference>
<dbReference type="GO" id="GO:0006995">
    <property type="term" value="P:cellular response to nitrogen starvation"/>
    <property type="evidence" value="ECO:0007669"/>
    <property type="project" value="TreeGrafter"/>
</dbReference>
<organism evidence="6 7">
    <name type="scientific">Lachancea fermentati</name>
    <name type="common">Zygosaccharomyces fermentati</name>
    <dbReference type="NCBI Taxonomy" id="4955"/>
    <lineage>
        <taxon>Eukaryota</taxon>
        <taxon>Fungi</taxon>
        <taxon>Dikarya</taxon>
        <taxon>Ascomycota</taxon>
        <taxon>Saccharomycotina</taxon>
        <taxon>Saccharomycetes</taxon>
        <taxon>Saccharomycetales</taxon>
        <taxon>Saccharomycetaceae</taxon>
        <taxon>Lachancea</taxon>
    </lineage>
</organism>
<dbReference type="GO" id="GO:0000045">
    <property type="term" value="P:autophagosome assembly"/>
    <property type="evidence" value="ECO:0007669"/>
    <property type="project" value="TreeGrafter"/>
</dbReference>
<dbReference type="Gene3D" id="1.10.418.40">
    <property type="entry name" value="Autophagy protein 6/Beclin 1"/>
    <property type="match status" value="1"/>
</dbReference>
<evidence type="ECO:0000259" key="4">
    <source>
        <dbReference type="Pfam" id="PF04111"/>
    </source>
</evidence>
<dbReference type="InterPro" id="IPR038274">
    <property type="entry name" value="Atg6/Beclin_C_sf"/>
</dbReference>
<gene>
    <name evidence="6" type="ORF">LAFE_0G10000G</name>
</gene>
<dbReference type="InterPro" id="IPR041691">
    <property type="entry name" value="Atg6/beclin_CC"/>
</dbReference>
<evidence type="ECO:0000256" key="3">
    <source>
        <dbReference type="SAM" id="MobiDB-lite"/>
    </source>
</evidence>